<dbReference type="AlphaFoldDB" id="A0A518XJQ2"/>
<dbReference type="Proteomes" id="UP000319411">
    <property type="component" value="Plasmid unnamed2"/>
</dbReference>
<reference evidence="1 2" key="1">
    <citation type="submission" date="2018-10" db="EMBL/GenBank/DDBJ databases">
        <title>Genome Sequencing of Pantoea dispersa DSM 32899.</title>
        <authorList>
            <person name="Nawrath M."/>
            <person name="Ottenheim C."/>
            <person name="Wilm A."/>
            <person name="Zimmermann W."/>
            <person name="Wu J.C."/>
        </authorList>
    </citation>
    <scope>NUCLEOTIDE SEQUENCE [LARGE SCALE GENOMIC DNA]</scope>
    <source>
        <strain evidence="1 2">DSM 32899</strain>
        <plasmid evidence="1 2">unnamed2</plasmid>
    </source>
</reference>
<dbReference type="EMBL" id="CP032704">
    <property type="protein sequence ID" value="QDY44418.1"/>
    <property type="molecule type" value="Genomic_DNA"/>
</dbReference>
<dbReference type="KEGG" id="pdis:D8B20_21095"/>
<dbReference type="RefSeq" id="WP_145891985.1">
    <property type="nucleotide sequence ID" value="NZ_CP032704.1"/>
</dbReference>
<evidence type="ECO:0000313" key="1">
    <source>
        <dbReference type="EMBL" id="QDY44418.1"/>
    </source>
</evidence>
<keyword evidence="1" id="KW-0614">Plasmid</keyword>
<organism evidence="1 2">
    <name type="scientific">Candidatus Pantoea soli</name>
    <dbReference type="NCBI Taxonomy" id="3098669"/>
    <lineage>
        <taxon>Bacteria</taxon>
        <taxon>Pseudomonadati</taxon>
        <taxon>Pseudomonadota</taxon>
        <taxon>Gammaproteobacteria</taxon>
        <taxon>Enterobacterales</taxon>
        <taxon>Erwiniaceae</taxon>
        <taxon>Pantoea</taxon>
    </lineage>
</organism>
<name>A0A518XJQ2_9GAMM</name>
<accession>A0A518XJQ2</accession>
<evidence type="ECO:0000313" key="2">
    <source>
        <dbReference type="Proteomes" id="UP000319411"/>
    </source>
</evidence>
<dbReference type="OrthoDB" id="4007859at2"/>
<proteinExistence type="predicted"/>
<keyword evidence="2" id="KW-1185">Reference proteome</keyword>
<gene>
    <name evidence="1" type="ORF">D8B20_21095</name>
</gene>
<geneLocation type="plasmid" evidence="1 2">
    <name>unnamed2</name>
</geneLocation>
<sequence>MFTTPFWPAADSYHIHMMDIPLPDSLSPAVLDLIHQATRLADAANHIHPVATRTGTTLLQSVEEKLSIICFKLAREFTDPDTRKALQLRADVLSDPRTAGELLPQIAGLDEQELVQGIGYMSTWVGKSRAQHYSAWFGLPNRGLQEVSDVVDDLFSDNLAWLQRHIDARLIALPGCRYKIVDLFAIAGEANSYPKHFAYFFPEDEGVKYAPQKRTIVFANTYLNLFERFARTQASLLGWQQNVIPESSICARHLIAWFRGHDLGHSIVIEKMRFGSLSKQDRWGSMVIQEALADVFGLLMCLTEDTRQALQLDETHQLRVFLLEMLRYLRRGPCDYPDAGAAYIQLKWLTEHQCLYWNGTHYEVDLAAVKPALTALASAMTCSVLQGDTGKAGEFLQRYSPHHQREEAAMLLNRLGKTVDMIEYDQKIKGFLL</sequence>
<protein>
    <submittedName>
        <fullName evidence="1">Uncharacterized protein</fullName>
    </submittedName>
</protein>